<evidence type="ECO:0000256" key="4">
    <source>
        <dbReference type="ARBA" id="ARBA00022989"/>
    </source>
</evidence>
<keyword evidence="3 6" id="KW-0812">Transmembrane</keyword>
<evidence type="ECO:0000256" key="1">
    <source>
        <dbReference type="ARBA" id="ARBA00004167"/>
    </source>
</evidence>
<feature type="transmembrane region" description="Helical" evidence="6">
    <location>
        <begin position="85"/>
        <end position="106"/>
    </location>
</feature>
<feature type="domain" description="T-SNARE coiled-coil homology" evidence="7">
    <location>
        <begin position="14"/>
        <end position="76"/>
    </location>
</feature>
<dbReference type="GO" id="GO:0016020">
    <property type="term" value="C:membrane"/>
    <property type="evidence" value="ECO:0007669"/>
    <property type="project" value="UniProtKB-SubCell"/>
</dbReference>
<organism evidence="8">
    <name type="scientific">Edafosvirus sp</name>
    <dbReference type="NCBI Taxonomy" id="2487765"/>
    <lineage>
        <taxon>Viruses</taxon>
        <taxon>Varidnaviria</taxon>
        <taxon>Bamfordvirae</taxon>
        <taxon>Nucleocytoviricota</taxon>
        <taxon>Megaviricetes</taxon>
        <taxon>Imitervirales</taxon>
        <taxon>Mimiviridae</taxon>
        <taxon>Klosneuvirinae</taxon>
    </lineage>
</organism>
<dbReference type="CDD" id="cd15841">
    <property type="entry name" value="SNARE_Qc"/>
    <property type="match status" value="1"/>
</dbReference>
<dbReference type="PROSITE" id="PS50192">
    <property type="entry name" value="T_SNARE"/>
    <property type="match status" value="1"/>
</dbReference>
<evidence type="ECO:0000313" key="8">
    <source>
        <dbReference type="EMBL" id="AYV78098.1"/>
    </source>
</evidence>
<dbReference type="Gene3D" id="1.20.5.110">
    <property type="match status" value="1"/>
</dbReference>
<reference evidence="8" key="1">
    <citation type="submission" date="2018-10" db="EMBL/GenBank/DDBJ databases">
        <title>Hidden diversity of soil giant viruses.</title>
        <authorList>
            <person name="Schulz F."/>
            <person name="Alteio L."/>
            <person name="Goudeau D."/>
            <person name="Ryan E.M."/>
            <person name="Malmstrom R.R."/>
            <person name="Blanchard J."/>
            <person name="Woyke T."/>
        </authorList>
    </citation>
    <scope>NUCLEOTIDE SEQUENCE</scope>
    <source>
        <strain evidence="8">EDV1</strain>
    </source>
</reference>
<evidence type="ECO:0000256" key="3">
    <source>
        <dbReference type="ARBA" id="ARBA00022692"/>
    </source>
</evidence>
<dbReference type="PANTHER" id="PTHR12791">
    <property type="entry name" value="GOLGI SNARE BET1-RELATED"/>
    <property type="match status" value="1"/>
</dbReference>
<dbReference type="SUPFAM" id="SSF58038">
    <property type="entry name" value="SNARE fusion complex"/>
    <property type="match status" value="1"/>
</dbReference>
<name>A0A3G4ZT89_9VIRU</name>
<dbReference type="SMART" id="SM00397">
    <property type="entry name" value="t_SNARE"/>
    <property type="match status" value="1"/>
</dbReference>
<sequence length="107" mass="12371">MNNDLKTPLKLTMQTYKEREDESLDQLSHGVGRLRDMSITIHEELVRQNENIQQLNNGVDDAIDTLKIADKKLNVVVQKKKNSKYCLCILILLILIIVIFTFIFIAK</sequence>
<comment type="subcellular location">
    <subcellularLocation>
        <location evidence="1">Membrane</location>
        <topology evidence="1">Single-pass membrane protein</topology>
    </subcellularLocation>
</comment>
<accession>A0A3G4ZT89</accession>
<gene>
    <name evidence="8" type="ORF">Edafosvirus5_16</name>
</gene>
<keyword evidence="5 6" id="KW-0472">Membrane</keyword>
<evidence type="ECO:0000259" key="7">
    <source>
        <dbReference type="PROSITE" id="PS50192"/>
    </source>
</evidence>
<evidence type="ECO:0000256" key="6">
    <source>
        <dbReference type="SAM" id="Phobius"/>
    </source>
</evidence>
<proteinExistence type="predicted"/>
<keyword evidence="2" id="KW-0813">Transport</keyword>
<keyword evidence="4 6" id="KW-1133">Transmembrane helix</keyword>
<dbReference type="InterPro" id="IPR000727">
    <property type="entry name" value="T_SNARE_dom"/>
</dbReference>
<dbReference type="EMBL" id="MK072070">
    <property type="protein sequence ID" value="AYV78098.1"/>
    <property type="molecule type" value="Genomic_DNA"/>
</dbReference>
<evidence type="ECO:0000256" key="5">
    <source>
        <dbReference type="ARBA" id="ARBA00023136"/>
    </source>
</evidence>
<evidence type="ECO:0000256" key="2">
    <source>
        <dbReference type="ARBA" id="ARBA00022448"/>
    </source>
</evidence>
<protein>
    <recommendedName>
        <fullName evidence="7">t-SNARE coiled-coil homology domain-containing protein</fullName>
    </recommendedName>
</protein>